<evidence type="ECO:0000259" key="2">
    <source>
        <dbReference type="Pfam" id="PF14111"/>
    </source>
</evidence>
<dbReference type="OrthoDB" id="1750606at2759"/>
<keyword evidence="4" id="KW-1185">Reference proteome</keyword>
<dbReference type="EMBL" id="JAKUCV010003890">
    <property type="protein sequence ID" value="KAJ4837245.1"/>
    <property type="molecule type" value="Genomic_DNA"/>
</dbReference>
<dbReference type="Proteomes" id="UP001141552">
    <property type="component" value="Unassembled WGS sequence"/>
</dbReference>
<feature type="domain" description="DUF4283" evidence="2">
    <location>
        <begin position="81"/>
        <end position="159"/>
    </location>
</feature>
<dbReference type="AlphaFoldDB" id="A0A9Q0FV77"/>
<accession>A0A9Q0FV77</accession>
<reference evidence="3" key="1">
    <citation type="submission" date="2022-02" db="EMBL/GenBank/DDBJ databases">
        <authorList>
            <person name="Henning P.M."/>
            <person name="McCubbin A.G."/>
            <person name="Shore J.S."/>
        </authorList>
    </citation>
    <scope>NUCLEOTIDE SEQUENCE</scope>
    <source>
        <strain evidence="3">F60SS</strain>
        <tissue evidence="3">Leaves</tissue>
    </source>
</reference>
<feature type="compositionally biased region" description="Low complexity" evidence="1">
    <location>
        <begin position="12"/>
        <end position="22"/>
    </location>
</feature>
<protein>
    <recommendedName>
        <fullName evidence="2">DUF4283 domain-containing protein</fullName>
    </recommendedName>
</protein>
<dbReference type="InterPro" id="IPR040256">
    <property type="entry name" value="At4g02000-like"/>
</dbReference>
<dbReference type="InterPro" id="IPR025558">
    <property type="entry name" value="DUF4283"/>
</dbReference>
<reference evidence="3" key="2">
    <citation type="journal article" date="2023" name="Plants (Basel)">
        <title>Annotation of the Turnera subulata (Passifloraceae) Draft Genome Reveals the S-Locus Evolved after the Divergence of Turneroideae from Passifloroideae in a Stepwise Manner.</title>
        <authorList>
            <person name="Henning P.M."/>
            <person name="Roalson E.H."/>
            <person name="Mir W."/>
            <person name="McCubbin A.G."/>
            <person name="Shore J.S."/>
        </authorList>
    </citation>
    <scope>NUCLEOTIDE SEQUENCE</scope>
    <source>
        <strain evidence="3">F60SS</strain>
    </source>
</reference>
<comment type="caution">
    <text evidence="3">The sequence shown here is derived from an EMBL/GenBank/DDBJ whole genome shotgun (WGS) entry which is preliminary data.</text>
</comment>
<dbReference type="PANTHER" id="PTHR31286:SF99">
    <property type="entry name" value="DUF4283 DOMAIN-CONTAINING PROTEIN"/>
    <property type="match status" value="1"/>
</dbReference>
<feature type="region of interest" description="Disordered" evidence="1">
    <location>
        <begin position="1"/>
        <end position="33"/>
    </location>
</feature>
<evidence type="ECO:0000313" key="3">
    <source>
        <dbReference type="EMBL" id="KAJ4837245.1"/>
    </source>
</evidence>
<gene>
    <name evidence="3" type="ORF">Tsubulata_012261</name>
</gene>
<organism evidence="3 4">
    <name type="scientific">Turnera subulata</name>
    <dbReference type="NCBI Taxonomy" id="218843"/>
    <lineage>
        <taxon>Eukaryota</taxon>
        <taxon>Viridiplantae</taxon>
        <taxon>Streptophyta</taxon>
        <taxon>Embryophyta</taxon>
        <taxon>Tracheophyta</taxon>
        <taxon>Spermatophyta</taxon>
        <taxon>Magnoliopsida</taxon>
        <taxon>eudicotyledons</taxon>
        <taxon>Gunneridae</taxon>
        <taxon>Pentapetalae</taxon>
        <taxon>rosids</taxon>
        <taxon>fabids</taxon>
        <taxon>Malpighiales</taxon>
        <taxon>Passifloraceae</taxon>
        <taxon>Turnera</taxon>
    </lineage>
</organism>
<evidence type="ECO:0000256" key="1">
    <source>
        <dbReference type="SAM" id="MobiDB-lite"/>
    </source>
</evidence>
<proteinExistence type="predicted"/>
<dbReference type="Pfam" id="PF14111">
    <property type="entry name" value="DUF4283"/>
    <property type="match status" value="1"/>
</dbReference>
<sequence length="188" mass="21044">MLVDHPPGGGVLLSPSTSETLPLRPPEPSRSFRDTVAQGSAWNEPTIDADFSIETGEVMIRSSPQGPIVQYTDTFRAKLYKNWENTLIIKPWGRTTGYKALNSRLTRLWQLGNGFKLIDLEQNYYLVKFYSANDYMCVLTGGPWMIFGAYLFVERWRQISIPAPIGFLSSLHGSESQACLLSTTTSVS</sequence>
<dbReference type="PANTHER" id="PTHR31286">
    <property type="entry name" value="GLYCINE-RICH CELL WALL STRUCTURAL PROTEIN 1.8-LIKE"/>
    <property type="match status" value="1"/>
</dbReference>
<name>A0A9Q0FV77_9ROSI</name>
<evidence type="ECO:0000313" key="4">
    <source>
        <dbReference type="Proteomes" id="UP001141552"/>
    </source>
</evidence>